<dbReference type="AlphaFoldDB" id="A0A1H7L059"/>
<dbReference type="InterPro" id="IPR000847">
    <property type="entry name" value="LysR_HTH_N"/>
</dbReference>
<dbReference type="FunFam" id="1.10.10.10:FF:000001">
    <property type="entry name" value="LysR family transcriptional regulator"/>
    <property type="match status" value="1"/>
</dbReference>
<feature type="domain" description="HTH lysR-type" evidence="6">
    <location>
        <begin position="5"/>
        <end position="62"/>
    </location>
</feature>
<sequence length="315" mass="33383">MGNDVDLRKLRYFLAVADEGNFTRAAASLHIAQPVLSRQIQSLERELGGPLLIRHPRRLELTPAGRRLLTDGRRLLASAARLADDVRGLATGLHSLTVGHHRAVPIRQAVLAFQRAHPGVEVTVVPLDHDSEIRAVLRGAVDVAVVCLPLPPEGVATTVLRREPTMVALSTAHELARRQVVTLADLAPFERARFHDAGPGGRPLRDADDRLDLLASSSAVHLAPALVARRYQHPDIRFIPVSDAPPTPVLAVWDGARDPRLVADFTSAALDVYDAMDGNAQPAGPVPGAGGGAPGGGGGRHPVARLSEADGILGA</sequence>
<evidence type="ECO:0000259" key="6">
    <source>
        <dbReference type="PROSITE" id="PS50931"/>
    </source>
</evidence>
<dbReference type="Gene3D" id="3.40.190.10">
    <property type="entry name" value="Periplasmic binding protein-like II"/>
    <property type="match status" value="2"/>
</dbReference>
<keyword evidence="8" id="KW-1185">Reference proteome</keyword>
<protein>
    <submittedName>
        <fullName evidence="7">LysR substrate binding domain-containing protein</fullName>
    </submittedName>
</protein>
<dbReference type="PROSITE" id="PS50931">
    <property type="entry name" value="HTH_LYSR"/>
    <property type="match status" value="1"/>
</dbReference>
<dbReference type="Proteomes" id="UP000198953">
    <property type="component" value="Unassembled WGS sequence"/>
</dbReference>
<evidence type="ECO:0000313" key="8">
    <source>
        <dbReference type="Proteomes" id="UP000198953"/>
    </source>
</evidence>
<keyword evidence="2" id="KW-0805">Transcription regulation</keyword>
<feature type="compositionally biased region" description="Gly residues" evidence="5">
    <location>
        <begin position="287"/>
        <end position="300"/>
    </location>
</feature>
<dbReference type="PANTHER" id="PTHR30346:SF0">
    <property type="entry name" value="HCA OPERON TRANSCRIPTIONAL ACTIVATOR HCAR"/>
    <property type="match status" value="1"/>
</dbReference>
<gene>
    <name evidence="7" type="ORF">SAMN05660976_01402</name>
</gene>
<evidence type="ECO:0000256" key="5">
    <source>
        <dbReference type="SAM" id="MobiDB-lite"/>
    </source>
</evidence>
<proteinExistence type="inferred from homology"/>
<dbReference type="InterPro" id="IPR036390">
    <property type="entry name" value="WH_DNA-bd_sf"/>
</dbReference>
<evidence type="ECO:0000256" key="2">
    <source>
        <dbReference type="ARBA" id="ARBA00023015"/>
    </source>
</evidence>
<accession>A0A1H7L059</accession>
<dbReference type="SUPFAM" id="SSF46785">
    <property type="entry name" value="Winged helix' DNA-binding domain"/>
    <property type="match status" value="1"/>
</dbReference>
<comment type="similarity">
    <text evidence="1">Belongs to the LysR transcriptional regulatory family.</text>
</comment>
<dbReference type="GO" id="GO:0003677">
    <property type="term" value="F:DNA binding"/>
    <property type="evidence" value="ECO:0007669"/>
    <property type="project" value="UniProtKB-KW"/>
</dbReference>
<dbReference type="OrthoDB" id="9789529at2"/>
<dbReference type="EMBL" id="FOBF01000003">
    <property type="protein sequence ID" value="SEK91637.1"/>
    <property type="molecule type" value="Genomic_DNA"/>
</dbReference>
<dbReference type="InterPro" id="IPR005119">
    <property type="entry name" value="LysR_subst-bd"/>
</dbReference>
<dbReference type="Pfam" id="PF00126">
    <property type="entry name" value="HTH_1"/>
    <property type="match status" value="1"/>
</dbReference>
<feature type="region of interest" description="Disordered" evidence="5">
    <location>
        <begin position="281"/>
        <end position="315"/>
    </location>
</feature>
<evidence type="ECO:0000256" key="3">
    <source>
        <dbReference type="ARBA" id="ARBA00023125"/>
    </source>
</evidence>
<dbReference type="PANTHER" id="PTHR30346">
    <property type="entry name" value="TRANSCRIPTIONAL DUAL REGULATOR HCAR-RELATED"/>
    <property type="match status" value="1"/>
</dbReference>
<dbReference type="InterPro" id="IPR036388">
    <property type="entry name" value="WH-like_DNA-bd_sf"/>
</dbReference>
<evidence type="ECO:0000313" key="7">
    <source>
        <dbReference type="EMBL" id="SEK91637.1"/>
    </source>
</evidence>
<dbReference type="Pfam" id="PF03466">
    <property type="entry name" value="LysR_substrate"/>
    <property type="match status" value="1"/>
</dbReference>
<dbReference type="RefSeq" id="WP_091099111.1">
    <property type="nucleotide sequence ID" value="NZ_FOBF01000003.1"/>
</dbReference>
<name>A0A1H7L059_9ACTN</name>
<keyword evidence="3" id="KW-0238">DNA-binding</keyword>
<organism evidence="7 8">
    <name type="scientific">Nonomuraea pusilla</name>
    <dbReference type="NCBI Taxonomy" id="46177"/>
    <lineage>
        <taxon>Bacteria</taxon>
        <taxon>Bacillati</taxon>
        <taxon>Actinomycetota</taxon>
        <taxon>Actinomycetes</taxon>
        <taxon>Streptosporangiales</taxon>
        <taxon>Streptosporangiaceae</taxon>
        <taxon>Nonomuraea</taxon>
    </lineage>
</organism>
<dbReference type="GO" id="GO:0032993">
    <property type="term" value="C:protein-DNA complex"/>
    <property type="evidence" value="ECO:0007669"/>
    <property type="project" value="TreeGrafter"/>
</dbReference>
<dbReference type="STRING" id="46177.SAMN05660976_01402"/>
<reference evidence="7 8" key="1">
    <citation type="submission" date="2016-10" db="EMBL/GenBank/DDBJ databases">
        <authorList>
            <person name="de Groot N.N."/>
        </authorList>
    </citation>
    <scope>NUCLEOTIDE SEQUENCE [LARGE SCALE GENOMIC DNA]</scope>
    <source>
        <strain evidence="7 8">DSM 43357</strain>
    </source>
</reference>
<dbReference type="GO" id="GO:0003700">
    <property type="term" value="F:DNA-binding transcription factor activity"/>
    <property type="evidence" value="ECO:0007669"/>
    <property type="project" value="InterPro"/>
</dbReference>
<dbReference type="PRINTS" id="PR00039">
    <property type="entry name" value="HTHLYSR"/>
</dbReference>
<evidence type="ECO:0000256" key="4">
    <source>
        <dbReference type="ARBA" id="ARBA00023163"/>
    </source>
</evidence>
<dbReference type="Gene3D" id="1.10.10.10">
    <property type="entry name" value="Winged helix-like DNA-binding domain superfamily/Winged helix DNA-binding domain"/>
    <property type="match status" value="1"/>
</dbReference>
<evidence type="ECO:0000256" key="1">
    <source>
        <dbReference type="ARBA" id="ARBA00009437"/>
    </source>
</evidence>
<dbReference type="SUPFAM" id="SSF53850">
    <property type="entry name" value="Periplasmic binding protein-like II"/>
    <property type="match status" value="1"/>
</dbReference>
<keyword evidence="4" id="KW-0804">Transcription</keyword>